<keyword evidence="5 6" id="KW-0449">Lipoprotein</keyword>
<dbReference type="InterPro" id="IPR004872">
    <property type="entry name" value="Lipoprotein_NlpA"/>
</dbReference>
<evidence type="ECO:0000256" key="3">
    <source>
        <dbReference type="ARBA" id="ARBA00023136"/>
    </source>
</evidence>
<dbReference type="GO" id="GO:0016020">
    <property type="term" value="C:membrane"/>
    <property type="evidence" value="ECO:0007669"/>
    <property type="project" value="UniProtKB-SubCell"/>
</dbReference>
<dbReference type="STRING" id="1120975.SAMN02746064_01820"/>
<evidence type="ECO:0000256" key="4">
    <source>
        <dbReference type="ARBA" id="ARBA00023139"/>
    </source>
</evidence>
<dbReference type="Pfam" id="PF03180">
    <property type="entry name" value="Lipoprotein_9"/>
    <property type="match status" value="1"/>
</dbReference>
<evidence type="ECO:0000256" key="1">
    <source>
        <dbReference type="ARBA" id="ARBA00004635"/>
    </source>
</evidence>
<gene>
    <name evidence="9" type="ORF">SAMN02746064_01820</name>
</gene>
<dbReference type="EMBL" id="FQTU01000013">
    <property type="protein sequence ID" value="SHF07156.1"/>
    <property type="molecule type" value="Genomic_DNA"/>
</dbReference>
<evidence type="ECO:0000256" key="6">
    <source>
        <dbReference type="PIRNR" id="PIRNR002854"/>
    </source>
</evidence>
<keyword evidence="3" id="KW-0472">Membrane</keyword>
<dbReference type="Proteomes" id="UP000184251">
    <property type="component" value="Unassembled WGS sequence"/>
</dbReference>
<keyword evidence="4" id="KW-0564">Palmitate</keyword>
<sequence>MKKRSIVLLLAVMFVLVGALAGCGTSGDNGDGDTTTLRIGATPVPHSEILEFIKPMLLEEGIELEIVEFTDYVQPNMALANEELDANFFQHVPYLEDFNQNNDTALSAVILVHFEPLGIYPGQTASLEDIQDGDKVAVPNDTTNEARALLLLQEAGLIELDPNAGLEATIRNIISNPKNLDIVELEAAQISRALPDVNIGVINGNYAIQAGLNAGEDALMAEDKESLAAQTFANVIVIRTGDDREMFETLKTALQSDEVRNFLEEKYEGAVVPVF</sequence>
<dbReference type="PROSITE" id="PS51257">
    <property type="entry name" value="PROKAR_LIPOPROTEIN"/>
    <property type="match status" value="1"/>
</dbReference>
<proteinExistence type="inferred from homology"/>
<name>A0A1M4YP33_9FIRM</name>
<dbReference type="AlphaFoldDB" id="A0A1M4YP33"/>
<dbReference type="CDD" id="cd13597">
    <property type="entry name" value="PBP2_lipoprotein_Tp32"/>
    <property type="match status" value="1"/>
</dbReference>
<dbReference type="PIRSF" id="PIRSF002854">
    <property type="entry name" value="MetQ"/>
    <property type="match status" value="1"/>
</dbReference>
<accession>A0A1M4YP33</accession>
<dbReference type="OrthoDB" id="9812878at2"/>
<comment type="subcellular location">
    <subcellularLocation>
        <location evidence="1">Membrane</location>
        <topology evidence="1">Lipid-anchor</topology>
    </subcellularLocation>
</comment>
<reference evidence="9 10" key="1">
    <citation type="submission" date="2016-11" db="EMBL/GenBank/DDBJ databases">
        <authorList>
            <person name="Jaros S."/>
            <person name="Januszkiewicz K."/>
            <person name="Wedrychowicz H."/>
        </authorList>
    </citation>
    <scope>NUCLEOTIDE SEQUENCE [LARGE SCALE GENOMIC DNA]</scope>
    <source>
        <strain evidence="9 10">DSM 14828</strain>
    </source>
</reference>
<dbReference type="Gene3D" id="3.40.190.10">
    <property type="entry name" value="Periplasmic binding protein-like II"/>
    <property type="match status" value="2"/>
</dbReference>
<dbReference type="SUPFAM" id="SSF53850">
    <property type="entry name" value="Periplasmic binding protein-like II"/>
    <property type="match status" value="1"/>
</dbReference>
<evidence type="ECO:0000256" key="7">
    <source>
        <dbReference type="PIRSR" id="PIRSR002854-1"/>
    </source>
</evidence>
<feature type="signal peptide" evidence="8">
    <location>
        <begin position="1"/>
        <end position="21"/>
    </location>
</feature>
<evidence type="ECO:0000313" key="10">
    <source>
        <dbReference type="Proteomes" id="UP000184251"/>
    </source>
</evidence>
<feature type="chain" id="PRO_5012477174" description="Lipoprotein" evidence="8">
    <location>
        <begin position="22"/>
        <end position="275"/>
    </location>
</feature>
<organism evidence="9 10">
    <name type="scientific">Alkalibacter saccharofermentans DSM 14828</name>
    <dbReference type="NCBI Taxonomy" id="1120975"/>
    <lineage>
        <taxon>Bacteria</taxon>
        <taxon>Bacillati</taxon>
        <taxon>Bacillota</taxon>
        <taxon>Clostridia</taxon>
        <taxon>Eubacteriales</taxon>
        <taxon>Eubacteriaceae</taxon>
        <taxon>Alkalibacter</taxon>
    </lineage>
</organism>
<dbReference type="PANTHER" id="PTHR30429">
    <property type="entry name" value="D-METHIONINE-BINDING LIPOPROTEIN METQ"/>
    <property type="match status" value="1"/>
</dbReference>
<keyword evidence="2 8" id="KW-0732">Signal</keyword>
<comment type="similarity">
    <text evidence="6">Belongs to the nlpA lipoprotein family.</text>
</comment>
<feature type="lipid moiety-binding region" description="S-diacylglycerol cysteine" evidence="7">
    <location>
        <position position="23"/>
    </location>
</feature>
<evidence type="ECO:0000256" key="5">
    <source>
        <dbReference type="ARBA" id="ARBA00023288"/>
    </source>
</evidence>
<evidence type="ECO:0000256" key="2">
    <source>
        <dbReference type="ARBA" id="ARBA00022729"/>
    </source>
</evidence>
<protein>
    <recommendedName>
        <fullName evidence="6">Lipoprotein</fullName>
    </recommendedName>
</protein>
<dbReference type="RefSeq" id="WP_073271253.1">
    <property type="nucleotide sequence ID" value="NZ_FQTU01000013.1"/>
</dbReference>
<keyword evidence="10" id="KW-1185">Reference proteome</keyword>
<evidence type="ECO:0000313" key="9">
    <source>
        <dbReference type="EMBL" id="SHF07156.1"/>
    </source>
</evidence>
<dbReference type="PANTHER" id="PTHR30429:SF0">
    <property type="entry name" value="METHIONINE-BINDING LIPOPROTEIN METQ"/>
    <property type="match status" value="1"/>
</dbReference>
<evidence type="ECO:0000256" key="8">
    <source>
        <dbReference type="SAM" id="SignalP"/>
    </source>
</evidence>